<accession>A0A4R0N0Z7</accession>
<gene>
    <name evidence="3" type="ORF">EZ428_00765</name>
</gene>
<dbReference type="Gene3D" id="2.40.128.110">
    <property type="entry name" value="Lipid/polyisoprenoid-binding, YceI-like"/>
    <property type="match status" value="1"/>
</dbReference>
<dbReference type="Pfam" id="PF04264">
    <property type="entry name" value="YceI"/>
    <property type="match status" value="1"/>
</dbReference>
<evidence type="ECO:0000313" key="4">
    <source>
        <dbReference type="Proteomes" id="UP000292884"/>
    </source>
</evidence>
<dbReference type="RefSeq" id="WP_131551204.1">
    <property type="nucleotide sequence ID" value="NZ_SJSK01000001.1"/>
</dbReference>
<dbReference type="AlphaFoldDB" id="A0A4R0N0Z7"/>
<evidence type="ECO:0000313" key="3">
    <source>
        <dbReference type="EMBL" id="TCC93335.1"/>
    </source>
</evidence>
<organism evidence="3 4">
    <name type="scientific">Pedobacter frigiditerrae</name>
    <dbReference type="NCBI Taxonomy" id="2530452"/>
    <lineage>
        <taxon>Bacteria</taxon>
        <taxon>Pseudomonadati</taxon>
        <taxon>Bacteroidota</taxon>
        <taxon>Sphingobacteriia</taxon>
        <taxon>Sphingobacteriales</taxon>
        <taxon>Sphingobacteriaceae</taxon>
        <taxon>Pedobacter</taxon>
    </lineage>
</organism>
<feature type="domain" description="Lipid/polyisoprenoid-binding YceI-like" evidence="2">
    <location>
        <begin position="51"/>
        <end position="179"/>
    </location>
</feature>
<reference evidence="3 4" key="1">
    <citation type="submission" date="2019-02" db="EMBL/GenBank/DDBJ databases">
        <title>Pedobacter sp. RP-1-13 sp. nov., isolated from Arctic soil.</title>
        <authorList>
            <person name="Dahal R.H."/>
        </authorList>
    </citation>
    <scope>NUCLEOTIDE SEQUENCE [LARGE SCALE GENOMIC DNA]</scope>
    <source>
        <strain evidence="3 4">RP-1-13</strain>
    </source>
</reference>
<feature type="signal peptide" evidence="1">
    <location>
        <begin position="1"/>
        <end position="24"/>
    </location>
</feature>
<evidence type="ECO:0000259" key="2">
    <source>
        <dbReference type="Pfam" id="PF04264"/>
    </source>
</evidence>
<dbReference type="OrthoDB" id="116832at2"/>
<dbReference type="PROSITE" id="PS51257">
    <property type="entry name" value="PROKAR_LIPOPROTEIN"/>
    <property type="match status" value="1"/>
</dbReference>
<evidence type="ECO:0000256" key="1">
    <source>
        <dbReference type="SAM" id="SignalP"/>
    </source>
</evidence>
<comment type="caution">
    <text evidence="3">The sequence shown here is derived from an EMBL/GenBank/DDBJ whole genome shotgun (WGS) entry which is preliminary data.</text>
</comment>
<feature type="chain" id="PRO_5020875590" evidence="1">
    <location>
        <begin position="25"/>
        <end position="186"/>
    </location>
</feature>
<dbReference type="SUPFAM" id="SSF101874">
    <property type="entry name" value="YceI-like"/>
    <property type="match status" value="1"/>
</dbReference>
<sequence>MISIKTKSLILFLLAFSCATSTNAQTFIGKNIKVNIFSSTPVEDIKAASSSGTAVLIAQKQELAIQVNIKSLEFDKKLMQEHFNENYMESDKYPVAKFKGIISPKIDWTKDGEYNVTAKGTLSVHGVDQPRNIIGKITIKNGAVNLFSTFDVACAAHQIKIPSLVFTKIAEVIKVTIQGTLTPLNK</sequence>
<name>A0A4R0N0Z7_9SPHI</name>
<protein>
    <submittedName>
        <fullName evidence="3">YceI family protein</fullName>
    </submittedName>
</protein>
<keyword evidence="1" id="KW-0732">Signal</keyword>
<dbReference type="InterPro" id="IPR007372">
    <property type="entry name" value="Lipid/polyisoprenoid-bd_YceI"/>
</dbReference>
<proteinExistence type="predicted"/>
<dbReference type="Proteomes" id="UP000292884">
    <property type="component" value="Unassembled WGS sequence"/>
</dbReference>
<dbReference type="InterPro" id="IPR036761">
    <property type="entry name" value="TTHA0802/YceI-like_sf"/>
</dbReference>
<dbReference type="EMBL" id="SJSK01000001">
    <property type="protein sequence ID" value="TCC93335.1"/>
    <property type="molecule type" value="Genomic_DNA"/>
</dbReference>
<keyword evidence="4" id="KW-1185">Reference proteome</keyword>